<sequence>MNERQHRRVPAATILRDELKLLEGLIKGQGRRRVYRHHTFFREAIALYAALRRALPQFARCGAGGTTDIKAVAGRLLRSTIRCAERATVELRALRVDTISLALFLLAITSRVGCVLCAITNRHPETFGDLCRSDMKFQVVHRRPPSKDELLGDEARVSVSHCYRTIGDVLGAAAGRHA</sequence>
<gene>
    <name evidence="1" type="ORF">TCIL3000_7_60</name>
</gene>
<name>G0UP96_TRYCI</name>
<reference evidence="1" key="1">
    <citation type="journal article" date="2012" name="Proc. Natl. Acad. Sci. U.S.A.">
        <title>Antigenic diversity is generated by distinct evolutionary mechanisms in African trypanosome species.</title>
        <authorList>
            <person name="Jackson A.P."/>
            <person name="Berry A."/>
            <person name="Aslett M."/>
            <person name="Allison H.C."/>
            <person name="Burton P."/>
            <person name="Vavrova-Anderson J."/>
            <person name="Brown R."/>
            <person name="Browne H."/>
            <person name="Corton N."/>
            <person name="Hauser H."/>
            <person name="Gamble J."/>
            <person name="Gilderthorp R."/>
            <person name="Marcello L."/>
            <person name="McQuillan J."/>
            <person name="Otto T.D."/>
            <person name="Quail M.A."/>
            <person name="Sanders M.J."/>
            <person name="van Tonder A."/>
            <person name="Ginger M.L."/>
            <person name="Field M.C."/>
            <person name="Barry J.D."/>
            <person name="Hertz-Fowler C."/>
            <person name="Berriman M."/>
        </authorList>
    </citation>
    <scope>NUCLEOTIDE SEQUENCE</scope>
    <source>
        <strain evidence="1">IL3000</strain>
    </source>
</reference>
<protein>
    <submittedName>
        <fullName evidence="1">Uncharacterized protein</fullName>
    </submittedName>
</protein>
<organism evidence="1">
    <name type="scientific">Trypanosoma congolense (strain IL3000)</name>
    <dbReference type="NCBI Taxonomy" id="1068625"/>
    <lineage>
        <taxon>Eukaryota</taxon>
        <taxon>Discoba</taxon>
        <taxon>Euglenozoa</taxon>
        <taxon>Kinetoplastea</taxon>
        <taxon>Metakinetoplastina</taxon>
        <taxon>Trypanosomatida</taxon>
        <taxon>Trypanosomatidae</taxon>
        <taxon>Trypanosoma</taxon>
        <taxon>Nannomonas</taxon>
    </lineage>
</organism>
<evidence type="ECO:0000313" key="1">
    <source>
        <dbReference type="EMBL" id="CCC91207.1"/>
    </source>
</evidence>
<dbReference type="AlphaFoldDB" id="G0UP96"/>
<proteinExistence type="predicted"/>
<accession>G0UP96</accession>
<dbReference type="VEuPathDB" id="TriTrypDB:TcIL3000_7_60"/>
<dbReference type="EMBL" id="HE575320">
    <property type="protein sequence ID" value="CCC91207.1"/>
    <property type="molecule type" value="Genomic_DNA"/>
</dbReference>